<gene>
    <name evidence="1" type="ORF">H9943_00615</name>
</gene>
<sequence length="63" mass="7575">MEMTFEQAEASLSQERKAYLARLMWEKSTLPDDLTEPEKVFCFGLYALEEYEERSAIRRYFEP</sequence>
<dbReference type="Proteomes" id="UP000824209">
    <property type="component" value="Unassembled WGS sequence"/>
</dbReference>
<reference evidence="1" key="2">
    <citation type="submission" date="2021-04" db="EMBL/GenBank/DDBJ databases">
        <authorList>
            <person name="Gilroy R."/>
        </authorList>
    </citation>
    <scope>NUCLEOTIDE SEQUENCE</scope>
    <source>
        <strain evidence="1">ChiBcec8-14828</strain>
    </source>
</reference>
<dbReference type="AlphaFoldDB" id="A0A9D2RZX2"/>
<name>A0A9D2RZX2_9FIRM</name>
<evidence type="ECO:0000313" key="1">
    <source>
        <dbReference type="EMBL" id="HJB38882.1"/>
    </source>
</evidence>
<proteinExistence type="predicted"/>
<organism evidence="1 2">
    <name type="scientific">Candidatus Ruthenibacterium avium</name>
    <dbReference type="NCBI Taxonomy" id="2838751"/>
    <lineage>
        <taxon>Bacteria</taxon>
        <taxon>Bacillati</taxon>
        <taxon>Bacillota</taxon>
        <taxon>Clostridia</taxon>
        <taxon>Eubacteriales</taxon>
        <taxon>Oscillospiraceae</taxon>
        <taxon>Ruthenibacterium</taxon>
    </lineage>
</organism>
<reference evidence="1" key="1">
    <citation type="journal article" date="2021" name="PeerJ">
        <title>Extensive microbial diversity within the chicken gut microbiome revealed by metagenomics and culture.</title>
        <authorList>
            <person name="Gilroy R."/>
            <person name="Ravi A."/>
            <person name="Getino M."/>
            <person name="Pursley I."/>
            <person name="Horton D.L."/>
            <person name="Alikhan N.F."/>
            <person name="Baker D."/>
            <person name="Gharbi K."/>
            <person name="Hall N."/>
            <person name="Watson M."/>
            <person name="Adriaenssens E.M."/>
            <person name="Foster-Nyarko E."/>
            <person name="Jarju S."/>
            <person name="Secka A."/>
            <person name="Antonio M."/>
            <person name="Oren A."/>
            <person name="Chaudhuri R.R."/>
            <person name="La Ragione R."/>
            <person name="Hildebrand F."/>
            <person name="Pallen M.J."/>
        </authorList>
    </citation>
    <scope>NUCLEOTIDE SEQUENCE</scope>
    <source>
        <strain evidence="1">ChiBcec8-14828</strain>
    </source>
</reference>
<dbReference type="EMBL" id="DWYA01000008">
    <property type="protein sequence ID" value="HJB38882.1"/>
    <property type="molecule type" value="Genomic_DNA"/>
</dbReference>
<evidence type="ECO:0000313" key="2">
    <source>
        <dbReference type="Proteomes" id="UP000824209"/>
    </source>
</evidence>
<comment type="caution">
    <text evidence="1">The sequence shown here is derived from an EMBL/GenBank/DDBJ whole genome shotgun (WGS) entry which is preliminary data.</text>
</comment>
<protein>
    <submittedName>
        <fullName evidence="1">Uncharacterized protein</fullName>
    </submittedName>
</protein>
<accession>A0A9D2RZX2</accession>